<sequence length="93" mass="10670">MPVYHRIERSKIPWNPKIDYDKCINCGTCVEYCKLSTYATVEEHGEKKPIVKNPNNCVVLCTGCEEQCPVGAISFPSKQETRKLIKKLEKHET</sequence>
<reference evidence="6 7" key="1">
    <citation type="submission" date="2015-06" db="EMBL/GenBank/DDBJ databases">
        <title>New insights into the roles of widespread benthic archaea in carbon and nitrogen cycling.</title>
        <authorList>
            <person name="Lazar C.S."/>
            <person name="Baker B.J."/>
            <person name="Seitz K.W."/>
            <person name="Hyde A.S."/>
            <person name="Dick G.J."/>
            <person name="Hinrichs K.-U."/>
            <person name="Teske A.P."/>
        </authorList>
    </citation>
    <scope>NUCLEOTIDE SEQUENCE [LARGE SCALE GENOMIC DNA]</scope>
    <source>
        <strain evidence="6">SG8-32-1</strain>
    </source>
</reference>
<dbReference type="InterPro" id="IPR050572">
    <property type="entry name" value="Fe-S_Ferredoxin"/>
</dbReference>
<feature type="domain" description="4Fe-4S ferredoxin-type" evidence="5">
    <location>
        <begin position="47"/>
        <end position="78"/>
    </location>
</feature>
<dbReference type="Pfam" id="PF13237">
    <property type="entry name" value="Fer4_10"/>
    <property type="match status" value="1"/>
</dbReference>
<keyword evidence="3" id="KW-0408">Iron</keyword>
<dbReference type="PANTHER" id="PTHR43687">
    <property type="entry name" value="ADENYLYLSULFATE REDUCTASE, BETA SUBUNIT"/>
    <property type="match status" value="1"/>
</dbReference>
<dbReference type="GO" id="GO:0051539">
    <property type="term" value="F:4 iron, 4 sulfur cluster binding"/>
    <property type="evidence" value="ECO:0007669"/>
    <property type="project" value="UniProtKB-KW"/>
</dbReference>
<gene>
    <name evidence="6" type="ORF">AC477_01690</name>
</gene>
<feature type="domain" description="4Fe-4S ferredoxin-type" evidence="5">
    <location>
        <begin position="14"/>
        <end position="43"/>
    </location>
</feature>
<dbReference type="PANTHER" id="PTHR43687:SF1">
    <property type="entry name" value="FERREDOXIN III"/>
    <property type="match status" value="1"/>
</dbReference>
<dbReference type="SUPFAM" id="SSF54862">
    <property type="entry name" value="4Fe-4S ferredoxins"/>
    <property type="match status" value="1"/>
</dbReference>
<evidence type="ECO:0000256" key="4">
    <source>
        <dbReference type="ARBA" id="ARBA00023014"/>
    </source>
</evidence>
<protein>
    <recommendedName>
        <fullName evidence="5">4Fe-4S ferredoxin-type domain-containing protein</fullName>
    </recommendedName>
</protein>
<dbReference type="Gene3D" id="3.30.70.20">
    <property type="match status" value="1"/>
</dbReference>
<dbReference type="PROSITE" id="PS51379">
    <property type="entry name" value="4FE4S_FER_2"/>
    <property type="match status" value="2"/>
</dbReference>
<dbReference type="EMBL" id="LFWU01000033">
    <property type="protein sequence ID" value="KON33306.1"/>
    <property type="molecule type" value="Genomic_DNA"/>
</dbReference>
<evidence type="ECO:0000256" key="3">
    <source>
        <dbReference type="ARBA" id="ARBA00023004"/>
    </source>
</evidence>
<comment type="caution">
    <text evidence="6">The sequence shown here is derived from an EMBL/GenBank/DDBJ whole genome shotgun (WGS) entry which is preliminary data.</text>
</comment>
<evidence type="ECO:0000256" key="2">
    <source>
        <dbReference type="ARBA" id="ARBA00022723"/>
    </source>
</evidence>
<evidence type="ECO:0000313" key="7">
    <source>
        <dbReference type="Proteomes" id="UP000037237"/>
    </source>
</evidence>
<organism evidence="6 7">
    <name type="scientific">miscellaneous Crenarchaeota group-1 archaeon SG8-32-1</name>
    <dbReference type="NCBI Taxonomy" id="1685124"/>
    <lineage>
        <taxon>Archaea</taxon>
        <taxon>Candidatus Bathyarchaeota</taxon>
        <taxon>MCG-1</taxon>
    </lineage>
</organism>
<dbReference type="InterPro" id="IPR017896">
    <property type="entry name" value="4Fe4S_Fe-S-bd"/>
</dbReference>
<evidence type="ECO:0000313" key="6">
    <source>
        <dbReference type="EMBL" id="KON33306.1"/>
    </source>
</evidence>
<accession>A0A0M0BYR4</accession>
<keyword evidence="1" id="KW-0004">4Fe-4S</keyword>
<dbReference type="AlphaFoldDB" id="A0A0M0BYR4"/>
<name>A0A0M0BYR4_9ARCH</name>
<keyword evidence="2" id="KW-0479">Metal-binding</keyword>
<evidence type="ECO:0000259" key="5">
    <source>
        <dbReference type="PROSITE" id="PS51379"/>
    </source>
</evidence>
<proteinExistence type="predicted"/>
<keyword evidence="4" id="KW-0411">Iron-sulfur</keyword>
<evidence type="ECO:0000256" key="1">
    <source>
        <dbReference type="ARBA" id="ARBA00022485"/>
    </source>
</evidence>
<dbReference type="Proteomes" id="UP000037237">
    <property type="component" value="Unassembled WGS sequence"/>
</dbReference>
<dbReference type="GO" id="GO:0046872">
    <property type="term" value="F:metal ion binding"/>
    <property type="evidence" value="ECO:0007669"/>
    <property type="project" value="UniProtKB-KW"/>
</dbReference>
<dbReference type="PATRIC" id="fig|1685124.3.peg.267"/>